<feature type="region of interest" description="Disordered" evidence="1">
    <location>
        <begin position="544"/>
        <end position="577"/>
    </location>
</feature>
<organism evidence="3 4">
    <name type="scientific">Psilocybe cyanescens</name>
    <dbReference type="NCBI Taxonomy" id="93625"/>
    <lineage>
        <taxon>Eukaryota</taxon>
        <taxon>Fungi</taxon>
        <taxon>Dikarya</taxon>
        <taxon>Basidiomycota</taxon>
        <taxon>Agaricomycotina</taxon>
        <taxon>Agaricomycetes</taxon>
        <taxon>Agaricomycetidae</taxon>
        <taxon>Agaricales</taxon>
        <taxon>Agaricineae</taxon>
        <taxon>Strophariaceae</taxon>
        <taxon>Psilocybe</taxon>
    </lineage>
</organism>
<dbReference type="EMBL" id="NHYD01001492">
    <property type="protein sequence ID" value="PPQ91032.1"/>
    <property type="molecule type" value="Genomic_DNA"/>
</dbReference>
<dbReference type="InterPro" id="IPR000300">
    <property type="entry name" value="IPPc"/>
</dbReference>
<feature type="region of interest" description="Disordered" evidence="1">
    <location>
        <begin position="457"/>
        <end position="491"/>
    </location>
</feature>
<dbReference type="STRING" id="93625.A0A409XJU5"/>
<dbReference type="GO" id="GO:0046856">
    <property type="term" value="P:phosphatidylinositol dephosphorylation"/>
    <property type="evidence" value="ECO:0007669"/>
    <property type="project" value="InterPro"/>
</dbReference>
<feature type="compositionally biased region" description="Polar residues" evidence="1">
    <location>
        <begin position="679"/>
        <end position="702"/>
    </location>
</feature>
<evidence type="ECO:0000259" key="2">
    <source>
        <dbReference type="SMART" id="SM00128"/>
    </source>
</evidence>
<feature type="region of interest" description="Disordered" evidence="1">
    <location>
        <begin position="170"/>
        <end position="190"/>
    </location>
</feature>
<protein>
    <recommendedName>
        <fullName evidence="2">Inositol polyphosphate-related phosphatase domain-containing protein</fullName>
    </recommendedName>
</protein>
<dbReference type="SUPFAM" id="SSF56219">
    <property type="entry name" value="DNase I-like"/>
    <property type="match status" value="1"/>
</dbReference>
<feature type="compositionally biased region" description="Polar residues" evidence="1">
    <location>
        <begin position="554"/>
        <end position="570"/>
    </location>
</feature>
<evidence type="ECO:0000313" key="4">
    <source>
        <dbReference type="Proteomes" id="UP000283269"/>
    </source>
</evidence>
<evidence type="ECO:0000256" key="1">
    <source>
        <dbReference type="SAM" id="MobiDB-lite"/>
    </source>
</evidence>
<feature type="compositionally biased region" description="Acidic residues" evidence="1">
    <location>
        <begin position="457"/>
        <end position="466"/>
    </location>
</feature>
<keyword evidence="4" id="KW-1185">Reference proteome</keyword>
<sequence length="850" mass="93776">MSSTTIRTVTTDLQAGLIKQQYGDYSVCYDSLGICLALVLNQGQPHSAEILAHELSPTRPSNPSSTISRPGDSVLRNTPNYELKSFKVRILTWNMHDSLPKGDLEELFGKVPLYNSATTNSGTFPQLPNDANHPYHLVVVAGQECPTPSGIPMGLAASFKILDKDKDKSKEFDKENEWPREKDRYEDAKVEEDAEYPPAGWTSMVEDYLCHCGGSSSRTGSPSTADVGFPRPLMRQKSAKETRKGLYQLLIKDRLMGIYMAIYIHRDLKPFVRGMSKSAVTAGLIGGRVGNKGGVGISLNVAGTTFLFLNAHLAAHEGKSNHRLANLSKIKAELSVDDFLPANDPRAVAEDLTDRFDFTFLCGDLNFRLDISRLHADWLISRQEYKQAFEFDQLHALMKKGNFFNGFSEAPINFPPTFKYDVLRTLKRSKTTSRSRLAIFGDRSGQLTEVDEREVEEIEGGDEDMEGASLASSAVTSTASRPLTENGPEDDSYFYTSTFGPPVIPSESNSVASPKPNKAKVKWLSLLSPSFAAFPTKLSKTKNAEPWALPPTPVTATRSVPPSPLQSTTPDVGRRRFLRPPPMILVNSTGSENVPHDDAIERGVYDSSHKKRVPSWYVACTHRPFFSLSDRVPRCDRILWKTTVQPDPIFDNIYSPESGHRSRSRVGHFLANAFRPASSRTAWDNNTPQGSGFLSGDASKTPTDAMLSPAISRTRYGSPLAPIDLRLPTGLHLELRPRRANTAASPPPTAPAHEHPSRRFTAFDGLESPSSADRPQSATPSIWRFLPSFLSPTHNQGHGTLDASQNLPASSPRKGDVVCLTYDTLDDRGMRRLEGRSDHRPVIGSYALYA</sequence>
<feature type="compositionally biased region" description="Polar residues" evidence="1">
    <location>
        <begin position="794"/>
        <end position="809"/>
    </location>
</feature>
<dbReference type="AlphaFoldDB" id="A0A409XJU5"/>
<dbReference type="PANTHER" id="PTHR11200">
    <property type="entry name" value="INOSITOL 5-PHOSPHATASE"/>
    <property type="match status" value="1"/>
</dbReference>
<feature type="compositionally biased region" description="Basic and acidic residues" evidence="1">
    <location>
        <begin position="170"/>
        <end position="188"/>
    </location>
</feature>
<feature type="compositionally biased region" description="Low complexity" evidence="1">
    <location>
        <begin position="467"/>
        <end position="480"/>
    </location>
</feature>
<proteinExistence type="predicted"/>
<accession>A0A409XJU5</accession>
<feature type="compositionally biased region" description="Polar residues" evidence="1">
    <location>
        <begin position="768"/>
        <end position="778"/>
    </location>
</feature>
<dbReference type="OrthoDB" id="405996at2759"/>
<feature type="domain" description="Inositol polyphosphate-related phosphatase" evidence="2">
    <location>
        <begin position="155"/>
        <end position="459"/>
    </location>
</feature>
<comment type="caution">
    <text evidence="3">The sequence shown here is derived from an EMBL/GenBank/DDBJ whole genome shotgun (WGS) entry which is preliminary data.</text>
</comment>
<dbReference type="SMART" id="SM00128">
    <property type="entry name" value="IPPc"/>
    <property type="match status" value="1"/>
</dbReference>
<evidence type="ECO:0000313" key="3">
    <source>
        <dbReference type="EMBL" id="PPQ91032.1"/>
    </source>
</evidence>
<feature type="region of interest" description="Disordered" evidence="1">
    <location>
        <begin position="739"/>
        <end position="778"/>
    </location>
</feature>
<dbReference type="InterPro" id="IPR046985">
    <property type="entry name" value="IP5"/>
</dbReference>
<dbReference type="Pfam" id="PF22669">
    <property type="entry name" value="Exo_endo_phos2"/>
    <property type="match status" value="1"/>
</dbReference>
<dbReference type="InParanoid" id="A0A409XJU5"/>
<dbReference type="Proteomes" id="UP000283269">
    <property type="component" value="Unassembled WGS sequence"/>
</dbReference>
<reference evidence="3 4" key="1">
    <citation type="journal article" date="2018" name="Evol. Lett.">
        <title>Horizontal gene cluster transfer increased hallucinogenic mushroom diversity.</title>
        <authorList>
            <person name="Reynolds H.T."/>
            <person name="Vijayakumar V."/>
            <person name="Gluck-Thaler E."/>
            <person name="Korotkin H.B."/>
            <person name="Matheny P.B."/>
            <person name="Slot J.C."/>
        </authorList>
    </citation>
    <scope>NUCLEOTIDE SEQUENCE [LARGE SCALE GENOMIC DNA]</scope>
    <source>
        <strain evidence="3 4">2631</strain>
    </source>
</reference>
<dbReference type="PANTHER" id="PTHR11200:SF275">
    <property type="entry name" value="LD06095P"/>
    <property type="match status" value="1"/>
</dbReference>
<dbReference type="InterPro" id="IPR036691">
    <property type="entry name" value="Endo/exonu/phosph_ase_sf"/>
</dbReference>
<dbReference type="GO" id="GO:0004439">
    <property type="term" value="F:phosphatidylinositol-4,5-bisphosphate 5-phosphatase activity"/>
    <property type="evidence" value="ECO:0007669"/>
    <property type="project" value="TreeGrafter"/>
</dbReference>
<name>A0A409XJU5_PSICY</name>
<dbReference type="Gene3D" id="3.60.10.10">
    <property type="entry name" value="Endonuclease/exonuclease/phosphatase"/>
    <property type="match status" value="1"/>
</dbReference>
<gene>
    <name evidence="3" type="ORF">CVT25_013957</name>
</gene>
<feature type="region of interest" description="Disordered" evidence="1">
    <location>
        <begin position="794"/>
        <end position="814"/>
    </location>
</feature>
<feature type="region of interest" description="Disordered" evidence="1">
    <location>
        <begin position="679"/>
        <end position="705"/>
    </location>
</feature>